<feature type="compositionally biased region" description="Acidic residues" evidence="12">
    <location>
        <begin position="367"/>
        <end position="378"/>
    </location>
</feature>
<dbReference type="Gene3D" id="3.40.50.300">
    <property type="entry name" value="P-loop containing nucleotide triphosphate hydrolases"/>
    <property type="match status" value="2"/>
</dbReference>
<dbReference type="OrthoDB" id="1882346at2759"/>
<keyword evidence="9 11" id="KW-0067">ATP-binding</keyword>
<dbReference type="InterPro" id="IPR008046">
    <property type="entry name" value="Mcm3"/>
</dbReference>
<evidence type="ECO:0000256" key="5">
    <source>
        <dbReference type="ARBA" id="ARBA00022705"/>
    </source>
</evidence>
<evidence type="ECO:0000256" key="6">
    <source>
        <dbReference type="ARBA" id="ARBA00022741"/>
    </source>
</evidence>
<dbReference type="GO" id="GO:0005694">
    <property type="term" value="C:chromosome"/>
    <property type="evidence" value="ECO:0007669"/>
    <property type="project" value="UniProtKB-SubCell"/>
</dbReference>
<evidence type="ECO:0000256" key="7">
    <source>
        <dbReference type="ARBA" id="ARBA00022801"/>
    </source>
</evidence>
<evidence type="ECO:0000256" key="1">
    <source>
        <dbReference type="ARBA" id="ARBA00004123"/>
    </source>
</evidence>
<evidence type="ECO:0000256" key="3">
    <source>
        <dbReference type="ARBA" id="ARBA00008010"/>
    </source>
</evidence>
<gene>
    <name evidence="15" type="ORF">A6R68_07597</name>
</gene>
<dbReference type="InterPro" id="IPR001208">
    <property type="entry name" value="MCM_dom"/>
</dbReference>
<keyword evidence="7 11" id="KW-0378">Hydrolase</keyword>
<dbReference type="InterPro" id="IPR031327">
    <property type="entry name" value="MCM"/>
</dbReference>
<dbReference type="AlphaFoldDB" id="A0A1A6GDE1"/>
<keyword evidence="16" id="KW-1185">Reference proteome</keyword>
<feature type="non-terminal residue" evidence="15">
    <location>
        <position position="1"/>
    </location>
</feature>
<keyword evidence="11" id="KW-0238">DNA-binding</keyword>
<dbReference type="GO" id="GO:0003697">
    <property type="term" value="F:single-stranded DNA binding"/>
    <property type="evidence" value="ECO:0007669"/>
    <property type="project" value="TreeGrafter"/>
</dbReference>
<feature type="region of interest" description="Disordered" evidence="12">
    <location>
        <begin position="313"/>
        <end position="392"/>
    </location>
</feature>
<name>A0A1A6GDE1_NEOLE</name>
<dbReference type="EMBL" id="LZPO01097894">
    <property type="protein sequence ID" value="OBS63864.1"/>
    <property type="molecule type" value="Genomic_DNA"/>
</dbReference>
<dbReference type="Pfam" id="PF00493">
    <property type="entry name" value="MCM"/>
    <property type="match status" value="2"/>
</dbReference>
<comment type="catalytic activity">
    <reaction evidence="11">
        <text>ATP + H2O = ADP + phosphate + H(+)</text>
        <dbReference type="Rhea" id="RHEA:13065"/>
        <dbReference type="ChEBI" id="CHEBI:15377"/>
        <dbReference type="ChEBI" id="CHEBI:15378"/>
        <dbReference type="ChEBI" id="CHEBI:30616"/>
        <dbReference type="ChEBI" id="CHEBI:43474"/>
        <dbReference type="ChEBI" id="CHEBI:456216"/>
        <dbReference type="EC" id="3.6.4.12"/>
    </reaction>
</comment>
<evidence type="ECO:0000256" key="12">
    <source>
        <dbReference type="SAM" id="MobiDB-lite"/>
    </source>
</evidence>
<dbReference type="SMART" id="SM00350">
    <property type="entry name" value="MCM"/>
    <property type="match status" value="1"/>
</dbReference>
<reference evidence="15 16" key="1">
    <citation type="submission" date="2016-06" db="EMBL/GenBank/DDBJ databases">
        <title>The Draft Genome Sequence and Annotation of the Desert Woodrat Neotoma lepida.</title>
        <authorList>
            <person name="Campbell M."/>
            <person name="Oakeson K.F."/>
            <person name="Yandell M."/>
            <person name="Halpert J.R."/>
            <person name="Dearing D."/>
        </authorList>
    </citation>
    <scope>NUCLEOTIDE SEQUENCE [LARGE SCALE GENOMIC DNA]</scope>
    <source>
        <strain evidence="15">417</strain>
        <tissue evidence="15">Liver</tissue>
    </source>
</reference>
<dbReference type="Proteomes" id="UP000092124">
    <property type="component" value="Unassembled WGS sequence"/>
</dbReference>
<dbReference type="GO" id="GO:0006271">
    <property type="term" value="P:DNA strand elongation involved in DNA replication"/>
    <property type="evidence" value="ECO:0007669"/>
    <property type="project" value="TreeGrafter"/>
</dbReference>
<evidence type="ECO:0000259" key="14">
    <source>
        <dbReference type="PROSITE" id="PS50051"/>
    </source>
</evidence>
<comment type="caution">
    <text evidence="15">The sequence shown here is derived from an EMBL/GenBank/DDBJ whole genome shotgun (WGS) entry which is preliminary data.</text>
</comment>
<dbReference type="InterPro" id="IPR056575">
    <property type="entry name" value="WH_MCM3_C"/>
</dbReference>
<feature type="compositionally biased region" description="Acidic residues" evidence="12">
    <location>
        <begin position="340"/>
        <end position="351"/>
    </location>
</feature>
<dbReference type="EC" id="3.6.4.12" evidence="11"/>
<dbReference type="Pfam" id="PF23191">
    <property type="entry name" value="WHD_MCM3_C"/>
    <property type="match status" value="1"/>
</dbReference>
<accession>A0A1A6GDE1</accession>
<evidence type="ECO:0000256" key="13">
    <source>
        <dbReference type="SAM" id="SignalP"/>
    </source>
</evidence>
<feature type="chain" id="PRO_5008345502" description="DNA replication licensing factor MCM3" evidence="13">
    <location>
        <begin position="23"/>
        <end position="437"/>
    </location>
</feature>
<protein>
    <recommendedName>
        <fullName evidence="11">DNA replication licensing factor MCM3</fullName>
        <ecNumber evidence="11">3.6.4.12</ecNumber>
    </recommendedName>
</protein>
<comment type="subunit">
    <text evidence="11">Component of the MCM2-7 complex.</text>
</comment>
<keyword evidence="10 11" id="KW-0539">Nucleus</keyword>
<evidence type="ECO:0000313" key="16">
    <source>
        <dbReference type="Proteomes" id="UP000092124"/>
    </source>
</evidence>
<dbReference type="GO" id="GO:0042555">
    <property type="term" value="C:MCM complex"/>
    <property type="evidence" value="ECO:0007669"/>
    <property type="project" value="UniProtKB-UniRule"/>
</dbReference>
<sequence length="437" mass="49170">FAPKSFAVFTTVLLLKRPSSDATLISPPWWLSRPVLFIPQRTVLIACNVKQMSKDIQPAFSADDIAKIKKFSKTRSKDVFDQLARSLAPSIHGHDYVKKAILCLLLGGVERELENGSHIRGDINILLIGDPSVAKSQLLRYVLCTAPRAIPTTGRGSSGVGLTAAVTTDQETGKGYDQYKTPMENIGLQDSLLSRFDLLFIMLDQMDPEQDREISDHVLRMHQYRAPGEQDGDALPLGSSVDILATDDPDFVQDDQQDTRIYEKHDNLLHGSKKKKEKMVSAAFMKKYIHVAKIIKPILTPESAAYIAEEYSRLRSQDSMSSDTARVLEKEKKRKKPSEDESDLEDEEEKSQDDPEQKRKRRKTDATDGESFDPYDFSEAEKEMPQAHAQSVGMNQLTESINRDKEEPFSSEEIQASLSRMQDDNQVMVSEGIVFLI</sequence>
<dbReference type="GO" id="GO:0000727">
    <property type="term" value="P:double-strand break repair via break-induced replication"/>
    <property type="evidence" value="ECO:0007669"/>
    <property type="project" value="TreeGrafter"/>
</dbReference>
<keyword evidence="5 11" id="KW-0235">DNA replication</keyword>
<dbReference type="STRING" id="56216.A0A1A6GDE1"/>
<keyword evidence="13" id="KW-0732">Signal</keyword>
<comment type="similarity">
    <text evidence="3 11">Belongs to the MCM family.</text>
</comment>
<keyword evidence="6 11" id="KW-0547">Nucleotide-binding</keyword>
<dbReference type="InterPro" id="IPR027417">
    <property type="entry name" value="P-loop_NTPase"/>
</dbReference>
<dbReference type="GO" id="GO:0016787">
    <property type="term" value="F:hydrolase activity"/>
    <property type="evidence" value="ECO:0007669"/>
    <property type="project" value="UniProtKB-KW"/>
</dbReference>
<comment type="subcellular location">
    <subcellularLocation>
        <location evidence="2">Chromosome</location>
    </subcellularLocation>
    <subcellularLocation>
        <location evidence="1 11">Nucleus</location>
    </subcellularLocation>
</comment>
<feature type="domain" description="MCM C-terminal AAA(+) ATPase" evidence="14">
    <location>
        <begin position="176"/>
        <end position="218"/>
    </location>
</feature>
<evidence type="ECO:0000256" key="8">
    <source>
        <dbReference type="ARBA" id="ARBA00022806"/>
    </source>
</evidence>
<evidence type="ECO:0000313" key="15">
    <source>
        <dbReference type="EMBL" id="OBS63864.1"/>
    </source>
</evidence>
<dbReference type="SUPFAM" id="SSF52540">
    <property type="entry name" value="P-loop containing nucleoside triphosphate hydrolases"/>
    <property type="match status" value="1"/>
</dbReference>
<evidence type="ECO:0000256" key="9">
    <source>
        <dbReference type="ARBA" id="ARBA00022840"/>
    </source>
</evidence>
<proteinExistence type="inferred from homology"/>
<comment type="function">
    <text evidence="11">Acts as component of the MCM2-7 complex (MCM complex) which is the replicative helicase essential for 'once per cell cycle' DNA replication initiation and elongation in eukaryotic cells. The active ATPase sites in the MCM2-7 ring are formed through the interaction surfaces of two neighboring subunits such that a critical structure of a conserved arginine finger motif is provided in trans relative to the ATP-binding site of the Walker A box of the adjacent subunit. The six ATPase active sites, however, are likely to contribute differentially to the complex helicase activity.</text>
</comment>
<dbReference type="PANTHER" id="PTHR11630">
    <property type="entry name" value="DNA REPLICATION LICENSING FACTOR MCM FAMILY MEMBER"/>
    <property type="match status" value="1"/>
</dbReference>
<feature type="signal peptide" evidence="13">
    <location>
        <begin position="1"/>
        <end position="22"/>
    </location>
</feature>
<dbReference type="GO" id="GO:0005634">
    <property type="term" value="C:nucleus"/>
    <property type="evidence" value="ECO:0007669"/>
    <property type="project" value="UniProtKB-SubCell"/>
</dbReference>
<dbReference type="PANTHER" id="PTHR11630:SF106">
    <property type="entry name" value="DNA REPLICATION LICENSING FACTOR MCM3"/>
    <property type="match status" value="1"/>
</dbReference>
<organism evidence="15 16">
    <name type="scientific">Neotoma lepida</name>
    <name type="common">Desert woodrat</name>
    <dbReference type="NCBI Taxonomy" id="56216"/>
    <lineage>
        <taxon>Eukaryota</taxon>
        <taxon>Metazoa</taxon>
        <taxon>Chordata</taxon>
        <taxon>Craniata</taxon>
        <taxon>Vertebrata</taxon>
        <taxon>Euteleostomi</taxon>
        <taxon>Mammalia</taxon>
        <taxon>Eutheria</taxon>
        <taxon>Euarchontoglires</taxon>
        <taxon>Glires</taxon>
        <taxon>Rodentia</taxon>
        <taxon>Myomorpha</taxon>
        <taxon>Muroidea</taxon>
        <taxon>Cricetidae</taxon>
        <taxon>Neotominae</taxon>
        <taxon>Neotoma</taxon>
    </lineage>
</organism>
<dbReference type="PROSITE" id="PS50051">
    <property type="entry name" value="MCM_2"/>
    <property type="match status" value="2"/>
</dbReference>
<evidence type="ECO:0000256" key="4">
    <source>
        <dbReference type="ARBA" id="ARBA00022454"/>
    </source>
</evidence>
<dbReference type="GO" id="GO:0005524">
    <property type="term" value="F:ATP binding"/>
    <property type="evidence" value="ECO:0007669"/>
    <property type="project" value="UniProtKB-UniRule"/>
</dbReference>
<dbReference type="GO" id="GO:0017116">
    <property type="term" value="F:single-stranded DNA helicase activity"/>
    <property type="evidence" value="ECO:0007669"/>
    <property type="project" value="TreeGrafter"/>
</dbReference>
<dbReference type="GO" id="GO:1902975">
    <property type="term" value="P:mitotic DNA replication initiation"/>
    <property type="evidence" value="ECO:0007669"/>
    <property type="project" value="TreeGrafter"/>
</dbReference>
<keyword evidence="4" id="KW-0158">Chromosome</keyword>
<evidence type="ECO:0000256" key="10">
    <source>
        <dbReference type="ARBA" id="ARBA00023242"/>
    </source>
</evidence>
<evidence type="ECO:0000256" key="11">
    <source>
        <dbReference type="RuleBase" id="RU368061"/>
    </source>
</evidence>
<keyword evidence="8 11" id="KW-0347">Helicase</keyword>
<feature type="domain" description="MCM C-terminal AAA(+) ATPase" evidence="14">
    <location>
        <begin position="79"/>
        <end position="174"/>
    </location>
</feature>
<dbReference type="PRINTS" id="PR01659">
    <property type="entry name" value="MCMPROTEIN3"/>
</dbReference>
<evidence type="ECO:0000256" key="2">
    <source>
        <dbReference type="ARBA" id="ARBA00004286"/>
    </source>
</evidence>